<keyword evidence="2" id="KW-0809">Transit peptide</keyword>
<gene>
    <name evidence="4" type="ORF">CFter6_2015</name>
</gene>
<proteinExistence type="predicted"/>
<dbReference type="InterPro" id="IPR001753">
    <property type="entry name" value="Enoyl-CoA_hydra/iso"/>
</dbReference>
<dbReference type="RefSeq" id="WP_061539697.1">
    <property type="nucleotide sequence ID" value="NZ_CP013232.1"/>
</dbReference>
<dbReference type="GO" id="GO:0016836">
    <property type="term" value="F:hydro-lyase activity"/>
    <property type="evidence" value="ECO:0007669"/>
    <property type="project" value="TreeGrafter"/>
</dbReference>
<evidence type="ECO:0000256" key="1">
    <source>
        <dbReference type="ARBA" id="ARBA00022832"/>
    </source>
</evidence>
<dbReference type="OrthoDB" id="7957667at2"/>
<dbReference type="PATRIC" id="fig|158899.10.peg.2015"/>
<keyword evidence="1" id="KW-0276">Fatty acid metabolism</keyword>
<keyword evidence="4" id="KW-0413">Isomerase</keyword>
<dbReference type="InterPro" id="IPR029045">
    <property type="entry name" value="ClpP/crotonase-like_dom_sf"/>
</dbReference>
<evidence type="ECO:0000256" key="3">
    <source>
        <dbReference type="ARBA" id="ARBA00023098"/>
    </source>
</evidence>
<keyword evidence="3" id="KW-0443">Lipid metabolism</keyword>
<evidence type="ECO:0000313" key="5">
    <source>
        <dbReference type="Proteomes" id="UP000072421"/>
    </source>
</evidence>
<dbReference type="InterPro" id="IPR052377">
    <property type="entry name" value="Mitochondrial_ECH-domain"/>
</dbReference>
<dbReference type="Proteomes" id="UP000072421">
    <property type="component" value="Chromosome"/>
</dbReference>
<dbReference type="AlphaFoldDB" id="A0A127PAC6"/>
<reference evidence="4 5" key="1">
    <citation type="submission" date="2015-11" db="EMBL/GenBank/DDBJ databases">
        <title>Exploring the genomic traits of fungus-feeding bacterial genus Collimonas.</title>
        <authorList>
            <person name="Song C."/>
            <person name="Schmidt R."/>
            <person name="de Jager V."/>
            <person name="Krzyzanowska D."/>
            <person name="Jongedijk E."/>
            <person name="Cankar K."/>
            <person name="Beekwilder J."/>
            <person name="van Veen A."/>
            <person name="de Boer W."/>
            <person name="van Veen J.A."/>
            <person name="Garbeva P."/>
        </authorList>
    </citation>
    <scope>NUCLEOTIDE SEQUENCE [LARGE SCALE GENOMIC DNA]</scope>
    <source>
        <strain evidence="4 5">Ter6</strain>
    </source>
</reference>
<protein>
    <submittedName>
        <fullName evidence="4">Enoyl-CoA hydratase/isomerase family protein</fullName>
    </submittedName>
</protein>
<dbReference type="PANTHER" id="PTHR43602">
    <property type="match status" value="1"/>
</dbReference>
<evidence type="ECO:0000256" key="2">
    <source>
        <dbReference type="ARBA" id="ARBA00022946"/>
    </source>
</evidence>
<accession>A0A127PAC6</accession>
<dbReference type="EMBL" id="CP013232">
    <property type="protein sequence ID" value="AMO94707.1"/>
    <property type="molecule type" value="Genomic_DNA"/>
</dbReference>
<dbReference type="Pfam" id="PF00378">
    <property type="entry name" value="ECH_1"/>
    <property type="match status" value="1"/>
</dbReference>
<evidence type="ECO:0000313" key="4">
    <source>
        <dbReference type="EMBL" id="AMO94707.1"/>
    </source>
</evidence>
<sequence length="239" mass="26368">MHECVAVPLKFNPGSLADFASRFASALNNERNKVIVLTGGATCFSMGMDLVYISTAYDASFVSQFAAILKMVRSSHKPVLAKVEGDVIAGGMALLAVADVILASESASFSLPEASFGITPAIAMSCLLERIRPHHLKYLVWNSNVVAAKQALEWGLVDHVSTPENLERDIQVLNRKLSRLVPSVIEESKMLLAERHSFERTLNIGCQLLENKLNDAQAMEKIRRYLEDIRLFNDEYAGD</sequence>
<dbReference type="Gene3D" id="3.90.226.10">
    <property type="entry name" value="2-enoyl-CoA Hydratase, Chain A, domain 1"/>
    <property type="match status" value="1"/>
</dbReference>
<dbReference type="GO" id="GO:0016853">
    <property type="term" value="F:isomerase activity"/>
    <property type="evidence" value="ECO:0007669"/>
    <property type="project" value="UniProtKB-KW"/>
</dbReference>
<dbReference type="SUPFAM" id="SSF52096">
    <property type="entry name" value="ClpP/crotonase"/>
    <property type="match status" value="1"/>
</dbReference>
<dbReference type="PANTHER" id="PTHR43602:SF1">
    <property type="entry name" value="ENOYL-COA HYDRATASE DOMAIN-CONTAINING PROTEIN 3, MITOCHONDRIAL"/>
    <property type="match status" value="1"/>
</dbReference>
<dbReference type="GO" id="GO:0006631">
    <property type="term" value="P:fatty acid metabolic process"/>
    <property type="evidence" value="ECO:0007669"/>
    <property type="project" value="UniProtKB-KW"/>
</dbReference>
<name>A0A127PAC6_9BURK</name>
<organism evidence="4">
    <name type="scientific">Collimonas fungivorans</name>
    <dbReference type="NCBI Taxonomy" id="158899"/>
    <lineage>
        <taxon>Bacteria</taxon>
        <taxon>Pseudomonadati</taxon>
        <taxon>Pseudomonadota</taxon>
        <taxon>Betaproteobacteria</taxon>
        <taxon>Burkholderiales</taxon>
        <taxon>Oxalobacteraceae</taxon>
        <taxon>Collimonas</taxon>
    </lineage>
</organism>
<dbReference type="CDD" id="cd06558">
    <property type="entry name" value="crotonase-like"/>
    <property type="match status" value="1"/>
</dbReference>